<organism evidence="2 3">
    <name type="scientific">Plakobranchus ocellatus</name>
    <dbReference type="NCBI Taxonomy" id="259542"/>
    <lineage>
        <taxon>Eukaryota</taxon>
        <taxon>Metazoa</taxon>
        <taxon>Spiralia</taxon>
        <taxon>Lophotrochozoa</taxon>
        <taxon>Mollusca</taxon>
        <taxon>Gastropoda</taxon>
        <taxon>Heterobranchia</taxon>
        <taxon>Euthyneura</taxon>
        <taxon>Panpulmonata</taxon>
        <taxon>Sacoglossa</taxon>
        <taxon>Placobranchoidea</taxon>
        <taxon>Plakobranchidae</taxon>
        <taxon>Plakobranchus</taxon>
    </lineage>
</organism>
<keyword evidence="3" id="KW-1185">Reference proteome</keyword>
<accession>A0AAV4ATI4</accession>
<dbReference type="AlphaFoldDB" id="A0AAV4ATI4"/>
<name>A0AAV4ATI4_9GAST</name>
<evidence type="ECO:0000313" key="2">
    <source>
        <dbReference type="EMBL" id="GFO10215.1"/>
    </source>
</evidence>
<sequence length="88" mass="10256">MEHETELTEVFFSPVMPGRGRKRNKVWKTGRKSYKKTLGRRCEKVDVFRVPERAKGFYDDALMAAEAKNEDTDERDDMCSSDESESFV</sequence>
<evidence type="ECO:0008006" key="4">
    <source>
        <dbReference type="Google" id="ProtNLM"/>
    </source>
</evidence>
<comment type="caution">
    <text evidence="2">The sequence shown here is derived from an EMBL/GenBank/DDBJ whole genome shotgun (WGS) entry which is preliminary data.</text>
</comment>
<gene>
    <name evidence="2" type="ORF">PoB_003672000</name>
</gene>
<reference evidence="2 3" key="1">
    <citation type="journal article" date="2021" name="Elife">
        <title>Chloroplast acquisition without the gene transfer in kleptoplastic sea slugs, Plakobranchus ocellatus.</title>
        <authorList>
            <person name="Maeda T."/>
            <person name="Takahashi S."/>
            <person name="Yoshida T."/>
            <person name="Shimamura S."/>
            <person name="Takaki Y."/>
            <person name="Nagai Y."/>
            <person name="Toyoda A."/>
            <person name="Suzuki Y."/>
            <person name="Arimoto A."/>
            <person name="Ishii H."/>
            <person name="Satoh N."/>
            <person name="Nishiyama T."/>
            <person name="Hasebe M."/>
            <person name="Maruyama T."/>
            <person name="Minagawa J."/>
            <person name="Obokata J."/>
            <person name="Shigenobu S."/>
        </authorList>
    </citation>
    <scope>NUCLEOTIDE SEQUENCE [LARGE SCALE GENOMIC DNA]</scope>
</reference>
<proteinExistence type="predicted"/>
<feature type="region of interest" description="Disordered" evidence="1">
    <location>
        <begin position="68"/>
        <end position="88"/>
    </location>
</feature>
<protein>
    <recommendedName>
        <fullName evidence="4">AP2/ERF domain-containing protein</fullName>
    </recommendedName>
</protein>
<dbReference type="EMBL" id="BLXT01004148">
    <property type="protein sequence ID" value="GFO10215.1"/>
    <property type="molecule type" value="Genomic_DNA"/>
</dbReference>
<evidence type="ECO:0000313" key="3">
    <source>
        <dbReference type="Proteomes" id="UP000735302"/>
    </source>
</evidence>
<feature type="compositionally biased region" description="Acidic residues" evidence="1">
    <location>
        <begin position="71"/>
        <end position="88"/>
    </location>
</feature>
<dbReference type="Proteomes" id="UP000735302">
    <property type="component" value="Unassembled WGS sequence"/>
</dbReference>
<evidence type="ECO:0000256" key="1">
    <source>
        <dbReference type="SAM" id="MobiDB-lite"/>
    </source>
</evidence>